<sequence length="128" mass="14957">MYNTIRRSGSHIYTPKLSQLLQRHKIERLNFSHQVMTWDNQWIQIIFSDEKKWNLDGPNGWKNYWHDLRKEKEMFSKRQLGGGSVMSWGYFAYNGVGSITFVSGKMNSQAYQIVLASHLLPNAEFLAG</sequence>
<dbReference type="OrthoDB" id="9996331at2759"/>
<dbReference type="Proteomes" id="UP000499080">
    <property type="component" value="Unassembled WGS sequence"/>
</dbReference>
<organism evidence="1 2">
    <name type="scientific">Araneus ventricosus</name>
    <name type="common">Orbweaver spider</name>
    <name type="synonym">Epeira ventricosa</name>
    <dbReference type="NCBI Taxonomy" id="182803"/>
    <lineage>
        <taxon>Eukaryota</taxon>
        <taxon>Metazoa</taxon>
        <taxon>Ecdysozoa</taxon>
        <taxon>Arthropoda</taxon>
        <taxon>Chelicerata</taxon>
        <taxon>Arachnida</taxon>
        <taxon>Araneae</taxon>
        <taxon>Araneomorphae</taxon>
        <taxon>Entelegynae</taxon>
        <taxon>Araneoidea</taxon>
        <taxon>Araneidae</taxon>
        <taxon>Araneus</taxon>
    </lineage>
</organism>
<dbReference type="Gene3D" id="3.30.420.10">
    <property type="entry name" value="Ribonuclease H-like superfamily/Ribonuclease H"/>
    <property type="match status" value="1"/>
</dbReference>
<keyword evidence="2" id="KW-1185">Reference proteome</keyword>
<proteinExistence type="predicted"/>
<accession>A0A4Y2RBG2</accession>
<gene>
    <name evidence="1" type="primary">tc3a_547</name>
    <name evidence="1" type="ORF">AVEN_95481_1</name>
</gene>
<dbReference type="EMBL" id="BGPR01016331">
    <property type="protein sequence ID" value="GBN72599.1"/>
    <property type="molecule type" value="Genomic_DNA"/>
</dbReference>
<protein>
    <submittedName>
        <fullName evidence="1">Transposable element Tc3 transposase</fullName>
    </submittedName>
</protein>
<reference evidence="1 2" key="1">
    <citation type="journal article" date="2019" name="Sci. Rep.">
        <title>Orb-weaving spider Araneus ventricosus genome elucidates the spidroin gene catalogue.</title>
        <authorList>
            <person name="Kono N."/>
            <person name="Nakamura H."/>
            <person name="Ohtoshi R."/>
            <person name="Moran D.A.P."/>
            <person name="Shinohara A."/>
            <person name="Yoshida Y."/>
            <person name="Fujiwara M."/>
            <person name="Mori M."/>
            <person name="Tomita M."/>
            <person name="Arakawa K."/>
        </authorList>
    </citation>
    <scope>NUCLEOTIDE SEQUENCE [LARGE SCALE GENOMIC DNA]</scope>
</reference>
<comment type="caution">
    <text evidence="1">The sequence shown here is derived from an EMBL/GenBank/DDBJ whole genome shotgun (WGS) entry which is preliminary data.</text>
</comment>
<name>A0A4Y2RBG2_ARAVE</name>
<evidence type="ECO:0000313" key="1">
    <source>
        <dbReference type="EMBL" id="GBN72599.1"/>
    </source>
</evidence>
<dbReference type="AlphaFoldDB" id="A0A4Y2RBG2"/>
<dbReference type="InterPro" id="IPR036397">
    <property type="entry name" value="RNaseH_sf"/>
</dbReference>
<evidence type="ECO:0000313" key="2">
    <source>
        <dbReference type="Proteomes" id="UP000499080"/>
    </source>
</evidence>
<dbReference type="GO" id="GO:0003676">
    <property type="term" value="F:nucleic acid binding"/>
    <property type="evidence" value="ECO:0007669"/>
    <property type="project" value="InterPro"/>
</dbReference>